<evidence type="ECO:0000256" key="1">
    <source>
        <dbReference type="SAM" id="Phobius"/>
    </source>
</evidence>
<dbReference type="AlphaFoldDB" id="A0A1Y0IIF4"/>
<organism evidence="2 3">
    <name type="scientific">Tumebacillus avium</name>
    <dbReference type="NCBI Taxonomy" id="1903704"/>
    <lineage>
        <taxon>Bacteria</taxon>
        <taxon>Bacillati</taxon>
        <taxon>Bacillota</taxon>
        <taxon>Bacilli</taxon>
        <taxon>Bacillales</taxon>
        <taxon>Alicyclobacillaceae</taxon>
        <taxon>Tumebacillus</taxon>
    </lineage>
</organism>
<gene>
    <name evidence="2" type="ORF">CBW65_01355</name>
</gene>
<protein>
    <submittedName>
        <fullName evidence="2">Uncharacterized protein</fullName>
    </submittedName>
</protein>
<dbReference type="EMBL" id="CP021434">
    <property type="protein sequence ID" value="ARU59849.1"/>
    <property type="molecule type" value="Genomic_DNA"/>
</dbReference>
<feature type="transmembrane region" description="Helical" evidence="1">
    <location>
        <begin position="15"/>
        <end position="33"/>
    </location>
</feature>
<proteinExistence type="predicted"/>
<keyword evidence="1" id="KW-1133">Transmembrane helix</keyword>
<keyword evidence="3" id="KW-1185">Reference proteome</keyword>
<keyword evidence="1" id="KW-0472">Membrane</keyword>
<keyword evidence="1" id="KW-0812">Transmembrane</keyword>
<sequence length="62" mass="6780">MWDMITDMMPGRKRGLNTVTAMVLGAGIGIAAWEMMRRNNVAGNSTDEMAQIADSMMDAITE</sequence>
<dbReference type="Proteomes" id="UP000195437">
    <property type="component" value="Chromosome"/>
</dbReference>
<dbReference type="OrthoDB" id="2376841at2"/>
<dbReference type="RefSeq" id="WP_087455236.1">
    <property type="nucleotide sequence ID" value="NZ_CP021434.1"/>
</dbReference>
<evidence type="ECO:0000313" key="2">
    <source>
        <dbReference type="EMBL" id="ARU59849.1"/>
    </source>
</evidence>
<evidence type="ECO:0000313" key="3">
    <source>
        <dbReference type="Proteomes" id="UP000195437"/>
    </source>
</evidence>
<accession>A0A1Y0IIF4</accession>
<reference evidence="3" key="1">
    <citation type="submission" date="2017-05" db="EMBL/GenBank/DDBJ databases">
        <authorList>
            <person name="Sung H."/>
        </authorList>
    </citation>
    <scope>NUCLEOTIDE SEQUENCE [LARGE SCALE GENOMIC DNA]</scope>
    <source>
        <strain evidence="3">AR23208</strain>
    </source>
</reference>
<name>A0A1Y0IIF4_9BACL</name>
<dbReference type="KEGG" id="tum:CBW65_01355"/>